<dbReference type="PROSITE" id="PS01031">
    <property type="entry name" value="SHSP"/>
    <property type="match status" value="2"/>
</dbReference>
<evidence type="ECO:0000313" key="6">
    <source>
        <dbReference type="EMBL" id="CAF3680410.1"/>
    </source>
</evidence>
<evidence type="ECO:0000256" key="1">
    <source>
        <dbReference type="PROSITE-ProRule" id="PRU00285"/>
    </source>
</evidence>
<accession>A0A813ZF22</accession>
<dbReference type="GO" id="GO:0051082">
    <property type="term" value="F:unfolded protein binding"/>
    <property type="evidence" value="ECO:0007669"/>
    <property type="project" value="TreeGrafter"/>
</dbReference>
<evidence type="ECO:0000313" key="7">
    <source>
        <dbReference type="Proteomes" id="UP000663829"/>
    </source>
</evidence>
<comment type="caution">
    <text evidence="5">The sequence shown here is derived from an EMBL/GenBank/DDBJ whole genome shotgun (WGS) entry which is preliminary data.</text>
</comment>
<dbReference type="InterPro" id="IPR001436">
    <property type="entry name" value="Alpha-crystallin/sHSP_animal"/>
</dbReference>
<dbReference type="Gene3D" id="2.60.40.790">
    <property type="match status" value="2"/>
</dbReference>
<dbReference type="CDD" id="cd06464">
    <property type="entry name" value="ACD_sHsps-like"/>
    <property type="match status" value="1"/>
</dbReference>
<name>A0A813ZF22_9BILA</name>
<dbReference type="PANTHER" id="PTHR45640">
    <property type="entry name" value="HEAT SHOCK PROTEIN HSP-12.2-RELATED"/>
    <property type="match status" value="1"/>
</dbReference>
<dbReference type="OrthoDB" id="1431247at2759"/>
<dbReference type="EMBL" id="CAJNOQ010001472">
    <property type="protein sequence ID" value="CAF0897363.1"/>
    <property type="molecule type" value="Genomic_DNA"/>
</dbReference>
<gene>
    <name evidence="5" type="ORF">GPM918_LOCUS8448</name>
    <name evidence="6" type="ORF">SRO942_LOCUS8448</name>
</gene>
<dbReference type="GO" id="GO:0005634">
    <property type="term" value="C:nucleus"/>
    <property type="evidence" value="ECO:0007669"/>
    <property type="project" value="TreeGrafter"/>
</dbReference>
<dbReference type="PANTHER" id="PTHR45640:SF26">
    <property type="entry name" value="RE23625P"/>
    <property type="match status" value="1"/>
</dbReference>
<dbReference type="Proteomes" id="UP000663829">
    <property type="component" value="Unassembled WGS sequence"/>
</dbReference>
<feature type="region of interest" description="Disordered" evidence="3">
    <location>
        <begin position="261"/>
        <end position="299"/>
    </location>
</feature>
<evidence type="ECO:0000256" key="2">
    <source>
        <dbReference type="RuleBase" id="RU003616"/>
    </source>
</evidence>
<dbReference type="CDD" id="cd06526">
    <property type="entry name" value="metazoan_ACD"/>
    <property type="match status" value="1"/>
</dbReference>
<dbReference type="GO" id="GO:0005737">
    <property type="term" value="C:cytoplasm"/>
    <property type="evidence" value="ECO:0007669"/>
    <property type="project" value="TreeGrafter"/>
</dbReference>
<dbReference type="Pfam" id="PF00011">
    <property type="entry name" value="HSP20"/>
    <property type="match status" value="2"/>
</dbReference>
<feature type="compositionally biased region" description="Low complexity" evidence="3">
    <location>
        <begin position="279"/>
        <end position="299"/>
    </location>
</feature>
<dbReference type="EMBL" id="CAJOBC010001472">
    <property type="protein sequence ID" value="CAF3680410.1"/>
    <property type="molecule type" value="Genomic_DNA"/>
</dbReference>
<dbReference type="SUPFAM" id="SSF49764">
    <property type="entry name" value="HSP20-like chaperones"/>
    <property type="match status" value="2"/>
</dbReference>
<comment type="similarity">
    <text evidence="1 2">Belongs to the small heat shock protein (HSP20) family.</text>
</comment>
<protein>
    <recommendedName>
        <fullName evidence="4">SHSP domain-containing protein</fullName>
    </recommendedName>
</protein>
<organism evidence="5 7">
    <name type="scientific">Didymodactylos carnosus</name>
    <dbReference type="NCBI Taxonomy" id="1234261"/>
    <lineage>
        <taxon>Eukaryota</taxon>
        <taxon>Metazoa</taxon>
        <taxon>Spiralia</taxon>
        <taxon>Gnathifera</taxon>
        <taxon>Rotifera</taxon>
        <taxon>Eurotatoria</taxon>
        <taxon>Bdelloidea</taxon>
        <taxon>Philodinida</taxon>
        <taxon>Philodinidae</taxon>
        <taxon>Didymodactylos</taxon>
    </lineage>
</organism>
<dbReference type="InterPro" id="IPR002068">
    <property type="entry name" value="A-crystallin/Hsp20_dom"/>
</dbReference>
<feature type="domain" description="SHSP" evidence="4">
    <location>
        <begin position="169"/>
        <end position="281"/>
    </location>
</feature>
<dbReference type="Proteomes" id="UP000681722">
    <property type="component" value="Unassembled WGS sequence"/>
</dbReference>
<dbReference type="AlphaFoldDB" id="A0A813ZF22"/>
<feature type="domain" description="SHSP" evidence="4">
    <location>
        <begin position="47"/>
        <end position="155"/>
    </location>
</feature>
<proteinExistence type="inferred from homology"/>
<evidence type="ECO:0000259" key="4">
    <source>
        <dbReference type="PROSITE" id="PS01031"/>
    </source>
</evidence>
<evidence type="ECO:0000313" key="5">
    <source>
        <dbReference type="EMBL" id="CAF0897363.1"/>
    </source>
</evidence>
<dbReference type="InterPro" id="IPR008978">
    <property type="entry name" value="HSP20-like_chaperone"/>
</dbReference>
<keyword evidence="7" id="KW-1185">Reference proteome</keyword>
<evidence type="ECO:0000256" key="3">
    <source>
        <dbReference type="SAM" id="MobiDB-lite"/>
    </source>
</evidence>
<reference evidence="5" key="1">
    <citation type="submission" date="2021-02" db="EMBL/GenBank/DDBJ databases">
        <authorList>
            <person name="Nowell W R."/>
        </authorList>
    </citation>
    <scope>NUCLEOTIDE SEQUENCE</scope>
</reference>
<sequence length="299" mass="34479">MPVGRFPRRYFDFENFMGPSLDLFDPFDEYDLAFHPTPFPSLRWMTEPPKKERDALTGQTRRKAEKVRFTLPVGAYRPENLSVKVIGRKLVIDARQEEREGDDFNVKEFRKHYDLPENASLEHMASFVTPNGTLVVEFPLITETKERADHQHQLERYGTDDNLFNYDEFFKSTFLPKITNDEKTGEKKIDMELDMTGFRPDQIQVHVKDHDLVVQAESNYKDKDRAARSFIYKAVRLPPGANTDKMRSFLHNGKKLVITAPYNETKPALERGDPNNKITGSSSPSSTRSTLGSTHSTLE</sequence>
<dbReference type="GO" id="GO:0009408">
    <property type="term" value="P:response to heat"/>
    <property type="evidence" value="ECO:0007669"/>
    <property type="project" value="TreeGrafter"/>
</dbReference>
<dbReference type="GO" id="GO:0042026">
    <property type="term" value="P:protein refolding"/>
    <property type="evidence" value="ECO:0007669"/>
    <property type="project" value="TreeGrafter"/>
</dbReference>